<feature type="compositionally biased region" description="Basic and acidic residues" evidence="1">
    <location>
        <begin position="720"/>
        <end position="730"/>
    </location>
</feature>
<feature type="region of interest" description="Disordered" evidence="1">
    <location>
        <begin position="467"/>
        <end position="545"/>
    </location>
</feature>
<sequence length="1478" mass="163979">MPPFAAELEEWWLGPGSEALTSLVDPGGTAPKPQECGFAQDIRHRLCSFDNNRALQADLEAAWPAIRAARSINYSANPRKHLKEASRNIFLRAEDGAMNKSRVMDGLGYLDAMEAHRLHLMKATKRVIDHSTTSDQHLLAIKELHRQALVHYGHFHLGFRTCILIDDLAQAGDQKSQVPKIMARLNALFPPVALLEDEDDHDPTPYSAGLRGSIRFSVFQHLMSDQPSSDQRQQAIKMKLLGWCDIPGYDQARDSLIRYCEEVKKLEDICLAVLDASERQSTTPRRGSSLESSYISRKTSSTTPESSSISPSKTCPEITISTDPSSVSRHSSRIPPRRASAILASNPLLRGMPGREISAAKTDGALFAQDTNIAPVLSYPADLSKTEFYQHPLAQELDISPLEIDDECEPEEAPKDLLQVLVNDGLNKRKRRQVLKEDVPPVPPLPPIPEYFRANLTPKVLQKIVKRMRSRNDLKDTPKTEDPGAGKPRQPALTSGSLKFSSKKRRRQFKPQISCPEPIPEESSWNMHATCSSDDTTAITQPGHLRASYGPKLKYQLGKARLSPMEYVRLYLIEKSLSERENRQCELPKPEKKWFWTPRWEKFIIIPRIPACIRRDIGSLKTTDHKYPTILVQPEQDDSDTDSVVTVKPDKQDRGWKRLSLHLGDLPALLPNFMDASSFNSTEQTAESDAEASKPDTNKSYEEDRLAEGIPSSDDSTESQESRDRLDIHSESPMTGGSELSQKIRAATNNFDHDASIVADPEVARLDIEGKARGERRSVSPELRECPVTTGFERKAHEQALTTPNAPKTHNTETEKPLLSFLESSPSSRPSPLTARRGVTHSPQSETCTPLARFPISVQQSSRLTPSMLMKHVVGGAGGQVHPNDSQRPLLVQSSTAELPLASSADVWGSLSGDSRGSGIRPEPLRIGGRNSQQKEEGRSCRRKALGDLFPSQWREYKESERDILEMGKTNHHGDQHHSPLSGHKRAFAAPKRLGGDLQGIPNIPENIPSYPSTTITPTPSSTNLQAGSPFKIADEGPSGFTPRHPKGQAKSLTSRYLKLSDKNKLEASRTDAYANIATNVARGAHGMERLDEVPFEDHPHARQQQGSLLFDRSMPPTPPRQYNSQVRNHRTLPQRGTRDAGHYDAYEESIGPNGSKSPLQTERNLPTQLRTRSRLSAYLRQYSNGFGPLRDAPLRKPAGADVSHVSSQGLDTVDEVASSKPNSSDLSRTETTQTPSSEGTDLKTPQTPSSTIGSLFRKRNWSQYGGSTPRTPGTPSAYWRPFEEPTAEPPCTSSWMAGGGEDGGDKRERALYFKNRVGYPRSQNPVSPPGASMRKPSLSQMRSQEDIRSRLSRRQSTETLVKWRDFISDAPEPLFTSPPPPVPPLPATSRLESLRSVAESEVSGTETAEYKATSPDGFQVESQSPRKPSNEAPKRRVPKSTRSMSALRSAFKRDALKIGLGKTRIDEREDEVVPRQV</sequence>
<evidence type="ECO:0000313" key="2">
    <source>
        <dbReference type="EMBL" id="KAH6896873.1"/>
    </source>
</evidence>
<feature type="compositionally biased region" description="Basic and acidic residues" evidence="1">
    <location>
        <begin position="470"/>
        <end position="484"/>
    </location>
</feature>
<feature type="region of interest" description="Disordered" evidence="1">
    <location>
        <begin position="913"/>
        <end position="941"/>
    </location>
</feature>
<feature type="region of interest" description="Disordered" evidence="1">
    <location>
        <begin position="1187"/>
        <end position="1254"/>
    </location>
</feature>
<feature type="region of interest" description="Disordered" evidence="1">
    <location>
        <begin position="1319"/>
        <end position="1356"/>
    </location>
</feature>
<organism evidence="2 3">
    <name type="scientific">Thelonectria olida</name>
    <dbReference type="NCBI Taxonomy" id="1576542"/>
    <lineage>
        <taxon>Eukaryota</taxon>
        <taxon>Fungi</taxon>
        <taxon>Dikarya</taxon>
        <taxon>Ascomycota</taxon>
        <taxon>Pezizomycotina</taxon>
        <taxon>Sordariomycetes</taxon>
        <taxon>Hypocreomycetidae</taxon>
        <taxon>Hypocreales</taxon>
        <taxon>Nectriaceae</taxon>
        <taxon>Thelonectria</taxon>
    </lineage>
</organism>
<feature type="compositionally biased region" description="Polar residues" evidence="1">
    <location>
        <begin position="1153"/>
        <end position="1171"/>
    </location>
</feature>
<name>A0A9P9AV76_9HYPO</name>
<feature type="compositionally biased region" description="Basic and acidic residues" evidence="1">
    <location>
        <begin position="1137"/>
        <end position="1146"/>
    </location>
</feature>
<dbReference type="OrthoDB" id="4889313at2759"/>
<feature type="region of interest" description="Disordered" evidence="1">
    <location>
        <begin position="1285"/>
        <end position="1306"/>
    </location>
</feature>
<feature type="compositionally biased region" description="Low complexity" evidence="1">
    <location>
        <begin position="296"/>
        <end position="314"/>
    </location>
</feature>
<gene>
    <name evidence="2" type="ORF">B0T10DRAFT_583522</name>
</gene>
<feature type="compositionally biased region" description="Pro residues" evidence="1">
    <location>
        <begin position="1377"/>
        <end position="1387"/>
    </location>
</feature>
<feature type="compositionally biased region" description="Polar residues" evidence="1">
    <location>
        <begin position="1220"/>
        <end position="1254"/>
    </location>
</feature>
<evidence type="ECO:0000256" key="1">
    <source>
        <dbReference type="SAM" id="MobiDB-lite"/>
    </source>
</evidence>
<proteinExistence type="predicted"/>
<feature type="region of interest" description="Disordered" evidence="1">
    <location>
        <begin position="679"/>
        <end position="739"/>
    </location>
</feature>
<feature type="compositionally biased region" description="Polar residues" evidence="1">
    <location>
        <begin position="279"/>
        <end position="295"/>
    </location>
</feature>
<accession>A0A9P9AV76</accession>
<comment type="caution">
    <text evidence="2">The sequence shown here is derived from an EMBL/GenBank/DDBJ whole genome shotgun (WGS) entry which is preliminary data.</text>
</comment>
<feature type="compositionally biased region" description="Polar residues" evidence="1">
    <location>
        <begin position="319"/>
        <end position="329"/>
    </location>
</feature>
<keyword evidence="3" id="KW-1185">Reference proteome</keyword>
<reference evidence="2 3" key="1">
    <citation type="journal article" date="2021" name="Nat. Commun.">
        <title>Genetic determinants of endophytism in the Arabidopsis root mycobiome.</title>
        <authorList>
            <person name="Mesny F."/>
            <person name="Miyauchi S."/>
            <person name="Thiergart T."/>
            <person name="Pickel B."/>
            <person name="Atanasova L."/>
            <person name="Karlsson M."/>
            <person name="Huettel B."/>
            <person name="Barry K.W."/>
            <person name="Haridas S."/>
            <person name="Chen C."/>
            <person name="Bauer D."/>
            <person name="Andreopoulos W."/>
            <person name="Pangilinan J."/>
            <person name="LaButti K."/>
            <person name="Riley R."/>
            <person name="Lipzen A."/>
            <person name="Clum A."/>
            <person name="Drula E."/>
            <person name="Henrissat B."/>
            <person name="Kohler A."/>
            <person name="Grigoriev I.V."/>
            <person name="Martin F.M."/>
            <person name="Hacquard S."/>
        </authorList>
    </citation>
    <scope>NUCLEOTIDE SEQUENCE [LARGE SCALE GENOMIC DNA]</scope>
    <source>
        <strain evidence="2 3">MPI-CAGE-CH-0241</strain>
    </source>
</reference>
<dbReference type="EMBL" id="JAGPYM010000003">
    <property type="protein sequence ID" value="KAH6896873.1"/>
    <property type="molecule type" value="Genomic_DNA"/>
</dbReference>
<evidence type="ECO:0000313" key="3">
    <source>
        <dbReference type="Proteomes" id="UP000777438"/>
    </source>
</evidence>
<feature type="compositionally biased region" description="Basic and acidic residues" evidence="1">
    <location>
        <begin position="691"/>
        <end position="707"/>
    </location>
</feature>
<feature type="compositionally biased region" description="Polar residues" evidence="1">
    <location>
        <begin position="800"/>
        <end position="809"/>
    </location>
</feature>
<feature type="region of interest" description="Disordered" evidence="1">
    <location>
        <begin position="278"/>
        <end position="335"/>
    </location>
</feature>
<dbReference type="Proteomes" id="UP000777438">
    <property type="component" value="Unassembled WGS sequence"/>
</dbReference>
<feature type="region of interest" description="Disordered" evidence="1">
    <location>
        <begin position="1373"/>
        <end position="1449"/>
    </location>
</feature>
<feature type="compositionally biased region" description="Polar residues" evidence="1">
    <location>
        <begin position="523"/>
        <end position="540"/>
    </location>
</feature>
<feature type="region of interest" description="Disordered" evidence="1">
    <location>
        <begin position="1100"/>
        <end position="1171"/>
    </location>
</feature>
<protein>
    <submittedName>
        <fullName evidence="2">Uncharacterized protein</fullName>
    </submittedName>
</protein>
<feature type="compositionally biased region" description="Low complexity" evidence="1">
    <location>
        <begin position="817"/>
        <end position="833"/>
    </location>
</feature>
<feature type="region of interest" description="Disordered" evidence="1">
    <location>
        <begin position="788"/>
        <end position="847"/>
    </location>
</feature>